<dbReference type="eggNOG" id="KOG1134">
    <property type="taxonomic scope" value="Eukaryota"/>
</dbReference>
<proteinExistence type="inferred from homology"/>
<keyword evidence="4 7" id="KW-0812">Transmembrane</keyword>
<dbReference type="KEGG" id="pic:PICST_69919"/>
<reference evidence="12 13" key="1">
    <citation type="journal article" date="2007" name="Nat. Biotechnol.">
        <title>Genome sequence of the lignocellulose-bioconverting and xylose-fermenting yeast Pichia stipitis.</title>
        <authorList>
            <person name="Jeffries T.W."/>
            <person name="Grigoriev I.V."/>
            <person name="Grimwood J."/>
            <person name="Laplaza J.M."/>
            <person name="Aerts A."/>
            <person name="Salamov A."/>
            <person name="Schmutz J."/>
            <person name="Lindquist E."/>
            <person name="Dehal P."/>
            <person name="Shapiro H."/>
            <person name="Jin Y.S."/>
            <person name="Passoth V."/>
            <person name="Richardson P.M."/>
        </authorList>
    </citation>
    <scope>NUCLEOTIDE SEQUENCE [LARGE SCALE GENOMIC DNA]</scope>
    <source>
        <strain evidence="13">ATCC 58785 / CBS 6054 / NBRC 10063 / NRRL Y-11545</strain>
    </source>
</reference>
<dbReference type="InterPro" id="IPR045122">
    <property type="entry name" value="Csc1-like"/>
</dbReference>
<dbReference type="GeneID" id="4836862"/>
<evidence type="ECO:0000256" key="2">
    <source>
        <dbReference type="ARBA" id="ARBA00007779"/>
    </source>
</evidence>
<gene>
    <name evidence="12" type="ORF">PICST_69919</name>
</gene>
<dbReference type="FunCoup" id="A3LQ78">
    <property type="interactions" value="185"/>
</dbReference>
<feature type="transmembrane region" description="Helical" evidence="7">
    <location>
        <begin position="586"/>
        <end position="603"/>
    </location>
</feature>
<dbReference type="EMBL" id="CP000496">
    <property type="protein sequence ID" value="ABN64633.1"/>
    <property type="molecule type" value="Genomic_DNA"/>
</dbReference>
<dbReference type="OrthoDB" id="1076608at2759"/>
<keyword evidence="13" id="KW-1185">Reference proteome</keyword>
<dbReference type="GO" id="GO:0005886">
    <property type="term" value="C:plasma membrane"/>
    <property type="evidence" value="ECO:0007669"/>
    <property type="project" value="TreeGrafter"/>
</dbReference>
<comment type="subcellular location">
    <subcellularLocation>
        <location evidence="1">Membrane</location>
        <topology evidence="1">Multi-pass membrane protein</topology>
    </subcellularLocation>
</comment>
<feature type="transmembrane region" description="Helical" evidence="7">
    <location>
        <begin position="88"/>
        <end position="109"/>
    </location>
</feature>
<feature type="transmembrane region" description="Helical" evidence="7">
    <location>
        <begin position="561"/>
        <end position="580"/>
    </location>
</feature>
<dbReference type="Pfam" id="PF02714">
    <property type="entry name" value="RSN1_7TM"/>
    <property type="match status" value="1"/>
</dbReference>
<dbReference type="Pfam" id="PF12621">
    <property type="entry name" value="PHM7_ext"/>
    <property type="match status" value="1"/>
</dbReference>
<dbReference type="RefSeq" id="XP_001382662.1">
    <property type="nucleotide sequence ID" value="XM_001382625.1"/>
</dbReference>
<dbReference type="AlphaFoldDB" id="A3LQ78"/>
<evidence type="ECO:0008006" key="14">
    <source>
        <dbReference type="Google" id="ProtNLM"/>
    </source>
</evidence>
<feature type="transmembrane region" description="Helical" evidence="7">
    <location>
        <begin position="511"/>
        <end position="540"/>
    </location>
</feature>
<evidence type="ECO:0000259" key="9">
    <source>
        <dbReference type="Pfam" id="PF12621"/>
    </source>
</evidence>
<feature type="transmembrane region" description="Helical" evidence="7">
    <location>
        <begin position="12"/>
        <end position="32"/>
    </location>
</feature>
<dbReference type="OMA" id="DPTQVIW"/>
<evidence type="ECO:0000256" key="6">
    <source>
        <dbReference type="ARBA" id="ARBA00023136"/>
    </source>
</evidence>
<evidence type="ECO:0000256" key="5">
    <source>
        <dbReference type="ARBA" id="ARBA00022989"/>
    </source>
</evidence>
<feature type="transmembrane region" description="Helical" evidence="7">
    <location>
        <begin position="463"/>
        <end position="491"/>
    </location>
</feature>
<evidence type="ECO:0000313" key="12">
    <source>
        <dbReference type="EMBL" id="ABN64633.1"/>
    </source>
</evidence>
<feature type="transmembrane region" description="Helical" evidence="7">
    <location>
        <begin position="652"/>
        <end position="669"/>
    </location>
</feature>
<feature type="domain" description="CSC1/OSCA1-like N-terminal transmembrane" evidence="10">
    <location>
        <begin position="10"/>
        <end position="158"/>
    </location>
</feature>
<evidence type="ECO:0000313" key="13">
    <source>
        <dbReference type="Proteomes" id="UP000002258"/>
    </source>
</evidence>
<feature type="domain" description="CSC1/OSCA1-like cytosolic" evidence="11">
    <location>
        <begin position="181"/>
        <end position="359"/>
    </location>
</feature>
<dbReference type="InterPro" id="IPR027815">
    <property type="entry name" value="CSC1/OSCA1-like_cyt"/>
</dbReference>
<sequence>MASTATSTSAVLSTLVANLILFGIFILGFLILRLKYKRIYSPKSSFELVPEDQRPEPLPRDPFRWIFILLTKPNSFIIQQAGIDGYFFLRYVFSFACVFLVGMLTWTVLLPINATNGKGATGLDQLAISNVKDRNRYYAHVFIGWVFYGGVIFVIYRELFLYNSLRSAVLASPKYSKKLSSRTVLFQTVPDSLLDEKQLYKMFNGVKRIFVARTARDLESKVAKRDALVKQLENAQNKLLATAVKNKMKAEKKGQKLEPVDEISAYVPQNKRPRHKSGGFFSKKIDTINYCKEEIPKIDKEVRAMQKKFRTNRPKNSIFVEFEDQYHAQLAYQATVHHNPLRMKPVFTGVEPGDVQWSNLRMFWWERITRRFLAFAAVVALIILWAVPVAFVGVISNITYLTNKLPWLRWILNMPHFLLGIITGLLPAIMLALLMMILPMFIRGMAKIAGAPTYQAIELYTQNVYFAFLMINGFLVTALASSATSTVTQIIEEPTSAMSILANNLPKSSNFYISYIILQGLSVASGSLFQIVGLILFYLLGRLLDNTVRKKWNRFSGLGSTAWGTTFPVFTNITCIALIYSIISPMIMLFACVALFLIYIAFCHNLTYVLKEGPDTRGLHYPRALFQTFTGIYIGQVCLLGIFAVGKGWGPIVLQIIGIFATVFIHINLNESFDHLLQVVPIDCMRALDGVSQTASFTGSSEYKRKVLDRKTGAGKTEKAIAEDKEEQEQIKRDILQEDGEFNDGENERTLIPLLADRDFKTTESQNVFVRFVRPDVFLNYRHAKQQLPATYNIEPETEDDKHAYDMPVISAPLPGIWIPADPMGFSKQQIEEFKGIVSISDENSGFDEKGAITFLGEAPN</sequence>
<evidence type="ECO:0000259" key="11">
    <source>
        <dbReference type="Pfam" id="PF14703"/>
    </source>
</evidence>
<evidence type="ECO:0000259" key="10">
    <source>
        <dbReference type="Pfam" id="PF13967"/>
    </source>
</evidence>
<dbReference type="Pfam" id="PF13967">
    <property type="entry name" value="RSN1_TM"/>
    <property type="match status" value="1"/>
</dbReference>
<feature type="transmembrane region" description="Helical" evidence="7">
    <location>
        <begin position="372"/>
        <end position="396"/>
    </location>
</feature>
<keyword evidence="5 7" id="KW-1133">Transmembrane helix</keyword>
<dbReference type="InParanoid" id="A3LQ78"/>
<evidence type="ECO:0000256" key="7">
    <source>
        <dbReference type="SAM" id="Phobius"/>
    </source>
</evidence>
<evidence type="ECO:0000256" key="4">
    <source>
        <dbReference type="ARBA" id="ARBA00022692"/>
    </source>
</evidence>
<feature type="transmembrane region" description="Helical" evidence="7">
    <location>
        <begin position="416"/>
        <end position="442"/>
    </location>
</feature>
<dbReference type="PANTHER" id="PTHR13018:SF26">
    <property type="entry name" value="DOMAIN PROTEIN, PUTATIVE (AFU_ORTHOLOGUE AFUA_5G10920)-RELATED"/>
    <property type="match status" value="1"/>
</dbReference>
<keyword evidence="3" id="KW-0813">Transport</keyword>
<name>A3LQ78_PICST</name>
<dbReference type="GO" id="GO:0005227">
    <property type="term" value="F:calcium-activated cation channel activity"/>
    <property type="evidence" value="ECO:0007669"/>
    <property type="project" value="InterPro"/>
</dbReference>
<dbReference type="Proteomes" id="UP000002258">
    <property type="component" value="Chromosome 2"/>
</dbReference>
<feature type="domain" description="10TM putative phosphate transporter extracellular tail" evidence="9">
    <location>
        <begin position="772"/>
        <end position="860"/>
    </location>
</feature>
<accession>A3LQ78</accession>
<dbReference type="Pfam" id="PF14703">
    <property type="entry name" value="PHM7_cyt"/>
    <property type="match status" value="1"/>
</dbReference>
<dbReference type="PANTHER" id="PTHR13018">
    <property type="entry name" value="PROBABLE MEMBRANE PROTEIN DUF221-RELATED"/>
    <property type="match status" value="1"/>
</dbReference>
<evidence type="ECO:0000256" key="1">
    <source>
        <dbReference type="ARBA" id="ARBA00004141"/>
    </source>
</evidence>
<feature type="transmembrane region" description="Helical" evidence="7">
    <location>
        <begin position="137"/>
        <end position="156"/>
    </location>
</feature>
<feature type="transmembrane region" description="Helical" evidence="7">
    <location>
        <begin position="624"/>
        <end position="646"/>
    </location>
</feature>
<dbReference type="InterPro" id="IPR022257">
    <property type="entry name" value="PHM7_ext"/>
</dbReference>
<dbReference type="HOGENOM" id="CLU_002458_2_1_1"/>
<organism evidence="12 13">
    <name type="scientific">Scheffersomyces stipitis (strain ATCC 58785 / CBS 6054 / NBRC 10063 / NRRL Y-11545)</name>
    <name type="common">Yeast</name>
    <name type="synonym">Pichia stipitis</name>
    <dbReference type="NCBI Taxonomy" id="322104"/>
    <lineage>
        <taxon>Eukaryota</taxon>
        <taxon>Fungi</taxon>
        <taxon>Dikarya</taxon>
        <taxon>Ascomycota</taxon>
        <taxon>Saccharomycotina</taxon>
        <taxon>Pichiomycetes</taxon>
        <taxon>Debaryomycetaceae</taxon>
        <taxon>Scheffersomyces</taxon>
    </lineage>
</organism>
<dbReference type="InterPro" id="IPR003864">
    <property type="entry name" value="CSC1/OSCA1-like_7TM"/>
</dbReference>
<protein>
    <recommendedName>
        <fullName evidence="14">DUF221-domain-containing protein</fullName>
    </recommendedName>
</protein>
<comment type="similarity">
    <text evidence="2">Belongs to the CSC1 (TC 1.A.17) family.</text>
</comment>
<dbReference type="InterPro" id="IPR032880">
    <property type="entry name" value="CSC1/OSCA1-like_N"/>
</dbReference>
<keyword evidence="6 7" id="KW-0472">Membrane</keyword>
<feature type="domain" description="CSC1/OSCA1-like 7TM region" evidence="8">
    <location>
        <begin position="370"/>
        <end position="643"/>
    </location>
</feature>
<evidence type="ECO:0000259" key="8">
    <source>
        <dbReference type="Pfam" id="PF02714"/>
    </source>
</evidence>
<evidence type="ECO:0000256" key="3">
    <source>
        <dbReference type="ARBA" id="ARBA00022448"/>
    </source>
</evidence>